<reference evidence="5" key="1">
    <citation type="submission" date="2023-07" db="EMBL/GenBank/DDBJ databases">
        <authorList>
            <consortium name="CYATHOMIX"/>
        </authorList>
    </citation>
    <scope>NUCLEOTIDE SEQUENCE</scope>
    <source>
        <strain evidence="5">N/A</strain>
    </source>
</reference>
<dbReference type="Pfam" id="PF01060">
    <property type="entry name" value="TTR-52"/>
    <property type="match status" value="1"/>
</dbReference>
<organism evidence="5 6">
    <name type="scientific">Cylicocyclus nassatus</name>
    <name type="common">Nematode worm</name>
    <dbReference type="NCBI Taxonomy" id="53992"/>
    <lineage>
        <taxon>Eukaryota</taxon>
        <taxon>Metazoa</taxon>
        <taxon>Ecdysozoa</taxon>
        <taxon>Nematoda</taxon>
        <taxon>Chromadorea</taxon>
        <taxon>Rhabditida</taxon>
        <taxon>Rhabditina</taxon>
        <taxon>Rhabditomorpha</taxon>
        <taxon>Strongyloidea</taxon>
        <taxon>Strongylidae</taxon>
        <taxon>Cylicocyclus</taxon>
    </lineage>
</organism>
<comment type="similarity">
    <text evidence="2">Belongs to the nematode transthyretin-like family.</text>
</comment>
<dbReference type="AlphaFoldDB" id="A0AA36H271"/>
<evidence type="ECO:0008006" key="7">
    <source>
        <dbReference type="Google" id="ProtNLM"/>
    </source>
</evidence>
<gene>
    <name evidence="5" type="ORF">CYNAS_LOCUS14662</name>
</gene>
<sequence>MSKIVVLLAVVAATLAKLQNVTVRIDEVTCDGEDYLDTLKIQVWDKDILKDDFLGEMYFNVTNPPQNISLTATENEFLTFAPYLILQHSCNGTCVRSRLDIPSEYVGSTYQKDRLDLNSTFNDNKPC</sequence>
<evidence type="ECO:0000313" key="6">
    <source>
        <dbReference type="Proteomes" id="UP001176961"/>
    </source>
</evidence>
<evidence type="ECO:0000256" key="1">
    <source>
        <dbReference type="ARBA" id="ARBA00004613"/>
    </source>
</evidence>
<evidence type="ECO:0000256" key="2">
    <source>
        <dbReference type="ARBA" id="ARBA00010112"/>
    </source>
</evidence>
<proteinExistence type="inferred from homology"/>
<name>A0AA36H271_CYLNA</name>
<keyword evidence="4" id="KW-0732">Signal</keyword>
<dbReference type="InterPro" id="IPR038479">
    <property type="entry name" value="Transthyretin-like_sf"/>
</dbReference>
<accession>A0AA36H271</accession>
<dbReference type="Proteomes" id="UP001176961">
    <property type="component" value="Unassembled WGS sequence"/>
</dbReference>
<dbReference type="InterPro" id="IPR001534">
    <property type="entry name" value="Transthyretin-like"/>
</dbReference>
<evidence type="ECO:0000313" key="5">
    <source>
        <dbReference type="EMBL" id="CAJ0602679.1"/>
    </source>
</evidence>
<dbReference type="InterPro" id="IPR035892">
    <property type="entry name" value="C2_domain_sf"/>
</dbReference>
<protein>
    <recommendedName>
        <fullName evidence="7">Transthyretin-like family protein</fullName>
    </recommendedName>
</protein>
<evidence type="ECO:0000256" key="4">
    <source>
        <dbReference type="ARBA" id="ARBA00022729"/>
    </source>
</evidence>
<comment type="caution">
    <text evidence="5">The sequence shown here is derived from an EMBL/GenBank/DDBJ whole genome shotgun (WGS) entry which is preliminary data.</text>
</comment>
<comment type="subcellular location">
    <subcellularLocation>
        <location evidence="1">Secreted</location>
    </subcellularLocation>
</comment>
<dbReference type="SUPFAM" id="SSF49562">
    <property type="entry name" value="C2 domain (Calcium/lipid-binding domain, CaLB)"/>
    <property type="match status" value="1"/>
</dbReference>
<dbReference type="GO" id="GO:0009986">
    <property type="term" value="C:cell surface"/>
    <property type="evidence" value="ECO:0007669"/>
    <property type="project" value="InterPro"/>
</dbReference>
<evidence type="ECO:0000256" key="3">
    <source>
        <dbReference type="ARBA" id="ARBA00022525"/>
    </source>
</evidence>
<dbReference type="GO" id="GO:0005576">
    <property type="term" value="C:extracellular region"/>
    <property type="evidence" value="ECO:0007669"/>
    <property type="project" value="UniProtKB-SubCell"/>
</dbReference>
<keyword evidence="3" id="KW-0964">Secreted</keyword>
<dbReference type="Gene3D" id="2.60.40.3330">
    <property type="match status" value="1"/>
</dbReference>
<keyword evidence="6" id="KW-1185">Reference proteome</keyword>
<dbReference type="EMBL" id="CATQJL010000305">
    <property type="protein sequence ID" value="CAJ0602679.1"/>
    <property type="molecule type" value="Genomic_DNA"/>
</dbReference>